<dbReference type="PROSITE" id="PS00463">
    <property type="entry name" value="ZN2_CY6_FUNGAL_1"/>
    <property type="match status" value="1"/>
</dbReference>
<dbReference type="Proteomes" id="UP000091956">
    <property type="component" value="Unassembled WGS sequence"/>
</dbReference>
<dbReference type="PROSITE" id="PS50048">
    <property type="entry name" value="ZN2_CY6_FUNGAL_2"/>
    <property type="match status" value="1"/>
</dbReference>
<evidence type="ECO:0000256" key="3">
    <source>
        <dbReference type="ARBA" id="ARBA00023015"/>
    </source>
</evidence>
<evidence type="ECO:0000256" key="1">
    <source>
        <dbReference type="ARBA" id="ARBA00004123"/>
    </source>
</evidence>
<dbReference type="GO" id="GO:0008270">
    <property type="term" value="F:zinc ion binding"/>
    <property type="evidence" value="ECO:0007669"/>
    <property type="project" value="InterPro"/>
</dbReference>
<dbReference type="GO" id="GO:0006351">
    <property type="term" value="P:DNA-templated transcription"/>
    <property type="evidence" value="ECO:0007669"/>
    <property type="project" value="InterPro"/>
</dbReference>
<dbReference type="Gene3D" id="4.10.240.10">
    <property type="entry name" value="Zn(2)-C6 fungal-type DNA-binding domain"/>
    <property type="match status" value="1"/>
</dbReference>
<dbReference type="InterPro" id="IPR050815">
    <property type="entry name" value="TF_fung"/>
</dbReference>
<dbReference type="GO" id="GO:0005634">
    <property type="term" value="C:nucleus"/>
    <property type="evidence" value="ECO:0007669"/>
    <property type="project" value="UniProtKB-SubCell"/>
</dbReference>
<dbReference type="CDD" id="cd12148">
    <property type="entry name" value="fungal_TF_MHR"/>
    <property type="match status" value="1"/>
</dbReference>
<proteinExistence type="predicted"/>
<reference evidence="8 9" key="1">
    <citation type="submission" date="2016-03" db="EMBL/GenBank/DDBJ databases">
        <title>Comparative genomics of Pseudogymnoascus destructans, the fungus causing white-nose syndrome of bats.</title>
        <authorList>
            <person name="Palmer J.M."/>
            <person name="Drees K.P."/>
            <person name="Foster J.T."/>
            <person name="Lindner D.L."/>
        </authorList>
    </citation>
    <scope>NUCLEOTIDE SEQUENCE [LARGE SCALE GENOMIC DNA]</scope>
    <source>
        <strain evidence="8 9">UAMH 10579</strain>
    </source>
</reference>
<dbReference type="SUPFAM" id="SSF57701">
    <property type="entry name" value="Zn2/Cys6 DNA-binding domain"/>
    <property type="match status" value="1"/>
</dbReference>
<dbReference type="Pfam" id="PF04082">
    <property type="entry name" value="Fungal_trans"/>
    <property type="match status" value="1"/>
</dbReference>
<evidence type="ECO:0000256" key="6">
    <source>
        <dbReference type="SAM" id="MobiDB-lite"/>
    </source>
</evidence>
<sequence length="738" mass="82016">MNRIAQSNLSGSNTACQRCRNQKLKCSRDRPSCARCTRQQSHCVYPNPPDRRRPRPERSSPSMTPYREHQRIPLSGNDTDYSSARYERPRPSDGPSVNTALTTDYTPLDKVLFLNGAAPAGANTSDPPVDMPLDLYPSHLRSIDLASANARATKQRNSSSSDGLALPARAVGLSLLEIYFTRIYNAHLLFCKPILFQEYLEGKVPTVLLKAIFALASLFLAPRHGVENESSDLFELRALGFFHSRGLSWAKAATKEAMSVIVEEPSLAVVQTLECLTLYWFGTGNSKSGDLCLSLAYRFCSIWDYGKKITERVEEFDISLKSELERRCLWACWASVCIVAEPKPFVRSAWTEMAMRPLPSSIFSTPSGWEISLGERMDAEWSPMPSFEQSGARRTAPALVGLMKIIGIWAKVQLFVTDLSSYSTPAKLDALSTLSDHATSIYHNTAPASGRVTLKNTATSESDPQVMLFDAFYYLCQITLHSTIVPLFSGSPLDPHIDAEVVRSSAQAALRHAELFTTLLMDYLDRGSDITCVSPVMGYGAFIASSVLLAFEISCRDKEADDGERSKISMVEAIVRMLDTLRIYWRSLHSPYEKLRTALKAASLRQDRSTPTQVNFETQHGSDSTERHPRMNSTHPISPVSFSQAQRESVSNLVQNPLTPSYHHLKDMGTMGSRHSQPVLHSPLTGTGESIERDEAAVDNTLMTLEGEWWNLQFAAAGIEFEGFEPMNLFRQGSDSFG</sequence>
<evidence type="ECO:0000256" key="5">
    <source>
        <dbReference type="ARBA" id="ARBA00023242"/>
    </source>
</evidence>
<dbReference type="GeneID" id="28835902"/>
<dbReference type="AlphaFoldDB" id="A0A1B8GT57"/>
<evidence type="ECO:0000313" key="9">
    <source>
        <dbReference type="Proteomes" id="UP000091956"/>
    </source>
</evidence>
<comment type="subcellular location">
    <subcellularLocation>
        <location evidence="1">Nucleus</location>
    </subcellularLocation>
</comment>
<keyword evidence="9" id="KW-1185">Reference proteome</keyword>
<dbReference type="PANTHER" id="PTHR47338">
    <property type="entry name" value="ZN(II)2CYS6 TRANSCRIPTION FACTOR (EUROFUNG)-RELATED"/>
    <property type="match status" value="1"/>
</dbReference>
<feature type="region of interest" description="Disordered" evidence="6">
    <location>
        <begin position="39"/>
        <end position="101"/>
    </location>
</feature>
<dbReference type="CDD" id="cd00067">
    <property type="entry name" value="GAL4"/>
    <property type="match status" value="1"/>
</dbReference>
<dbReference type="STRING" id="342668.A0A1B8GT57"/>
<organism evidence="8 9">
    <name type="scientific">Pseudogymnoascus verrucosus</name>
    <dbReference type="NCBI Taxonomy" id="342668"/>
    <lineage>
        <taxon>Eukaryota</taxon>
        <taxon>Fungi</taxon>
        <taxon>Dikarya</taxon>
        <taxon>Ascomycota</taxon>
        <taxon>Pezizomycotina</taxon>
        <taxon>Leotiomycetes</taxon>
        <taxon>Thelebolales</taxon>
        <taxon>Thelebolaceae</taxon>
        <taxon>Pseudogymnoascus</taxon>
    </lineage>
</organism>
<dbReference type="SMART" id="SM00066">
    <property type="entry name" value="GAL4"/>
    <property type="match status" value="1"/>
</dbReference>
<reference evidence="9" key="2">
    <citation type="journal article" date="2018" name="Nat. Commun.">
        <title>Extreme sensitivity to ultraviolet light in the fungal pathogen causing white-nose syndrome of bats.</title>
        <authorList>
            <person name="Palmer J.M."/>
            <person name="Drees K.P."/>
            <person name="Foster J.T."/>
            <person name="Lindner D.L."/>
        </authorList>
    </citation>
    <scope>NUCLEOTIDE SEQUENCE [LARGE SCALE GENOMIC DNA]</scope>
    <source>
        <strain evidence="9">UAMH 10579</strain>
    </source>
</reference>
<keyword evidence="3" id="KW-0805">Transcription regulation</keyword>
<dbReference type="Pfam" id="PF00172">
    <property type="entry name" value="Zn_clus"/>
    <property type="match status" value="1"/>
</dbReference>
<dbReference type="InterPro" id="IPR001138">
    <property type="entry name" value="Zn2Cys6_DnaBD"/>
</dbReference>
<feature type="compositionally biased region" description="Polar residues" evidence="6">
    <location>
        <begin position="631"/>
        <end position="650"/>
    </location>
</feature>
<protein>
    <recommendedName>
        <fullName evidence="7">Zn(2)-C6 fungal-type domain-containing protein</fullName>
    </recommendedName>
</protein>
<evidence type="ECO:0000256" key="2">
    <source>
        <dbReference type="ARBA" id="ARBA00022723"/>
    </source>
</evidence>
<dbReference type="EMBL" id="KV460214">
    <property type="protein sequence ID" value="OBT99005.2"/>
    <property type="molecule type" value="Genomic_DNA"/>
</dbReference>
<keyword evidence="5" id="KW-0539">Nucleus</keyword>
<dbReference type="PANTHER" id="PTHR47338:SF5">
    <property type="entry name" value="ZN(II)2CYS6 TRANSCRIPTION FACTOR (EUROFUNG)"/>
    <property type="match status" value="1"/>
</dbReference>
<evidence type="ECO:0000256" key="4">
    <source>
        <dbReference type="ARBA" id="ARBA00023163"/>
    </source>
</evidence>
<evidence type="ECO:0000259" key="7">
    <source>
        <dbReference type="PROSITE" id="PS50048"/>
    </source>
</evidence>
<feature type="region of interest" description="Disordered" evidence="6">
    <location>
        <begin position="602"/>
        <end position="650"/>
    </location>
</feature>
<keyword evidence="2" id="KW-0479">Metal-binding</keyword>
<feature type="compositionally biased region" description="Polar residues" evidence="6">
    <location>
        <begin position="609"/>
        <end position="622"/>
    </location>
</feature>
<feature type="domain" description="Zn(2)-C6 fungal-type" evidence="7">
    <location>
        <begin position="15"/>
        <end position="45"/>
    </location>
</feature>
<dbReference type="InterPro" id="IPR007219">
    <property type="entry name" value="XnlR_reg_dom"/>
</dbReference>
<accession>A0A1B8GT57</accession>
<evidence type="ECO:0000313" key="8">
    <source>
        <dbReference type="EMBL" id="OBT99005.2"/>
    </source>
</evidence>
<dbReference type="GO" id="GO:0003677">
    <property type="term" value="F:DNA binding"/>
    <property type="evidence" value="ECO:0007669"/>
    <property type="project" value="InterPro"/>
</dbReference>
<gene>
    <name evidence="8" type="ORF">VE01_02516</name>
</gene>
<keyword evidence="4" id="KW-0804">Transcription</keyword>
<dbReference type="InterPro" id="IPR036864">
    <property type="entry name" value="Zn2-C6_fun-type_DNA-bd_sf"/>
</dbReference>
<dbReference type="RefSeq" id="XP_059319903.1">
    <property type="nucleotide sequence ID" value="XM_059463446.1"/>
</dbReference>
<name>A0A1B8GT57_9PEZI</name>
<dbReference type="GO" id="GO:0000981">
    <property type="term" value="F:DNA-binding transcription factor activity, RNA polymerase II-specific"/>
    <property type="evidence" value="ECO:0007669"/>
    <property type="project" value="InterPro"/>
</dbReference>